<dbReference type="KEGG" id="bcig:AB162_152"/>
<dbReference type="AlphaFoldDB" id="A0A0K2BKP6"/>
<name>A0A0K2BKP6_9GAMM</name>
<proteinExistence type="predicted"/>
<dbReference type="Proteomes" id="UP000056466">
    <property type="component" value="Chromosome"/>
</dbReference>
<evidence type="ECO:0000313" key="2">
    <source>
        <dbReference type="Proteomes" id="UP000056466"/>
    </source>
</evidence>
<protein>
    <submittedName>
        <fullName evidence="1">Uncharacterized protein</fullName>
    </submittedName>
</protein>
<gene>
    <name evidence="1" type="ORF">AB162_152</name>
</gene>
<dbReference type="EMBL" id="CP011787">
    <property type="protein sequence ID" value="AKZ65764.1"/>
    <property type="molecule type" value="Genomic_DNA"/>
</dbReference>
<evidence type="ECO:0000313" key="1">
    <source>
        <dbReference type="EMBL" id="AKZ65764.1"/>
    </source>
</evidence>
<organism evidence="1 2">
    <name type="scientific">Candidatus Palibaumannia cicadellinicola</name>
    <dbReference type="NCBI Taxonomy" id="186490"/>
    <lineage>
        <taxon>Bacteria</taxon>
        <taxon>Pseudomonadati</taxon>
        <taxon>Pseudomonadota</taxon>
        <taxon>Gammaproteobacteria</taxon>
        <taxon>Candidatus Palibaumannia</taxon>
    </lineage>
</organism>
<reference evidence="1 2" key="1">
    <citation type="submission" date="2015-06" db="EMBL/GenBank/DDBJ databases">
        <title>Lineage-specific patterns of genome deterioration in obligate symbionts.</title>
        <authorList>
            <person name="Bennett G.M."/>
            <person name="McCutcheon J.P."/>
            <person name="McDonald B.R."/>
            <person name="Moran N.A."/>
        </authorList>
    </citation>
    <scope>NUCLEOTIDE SEQUENCE [LARGE SCALE GENOMIC DNA]</scope>
    <source>
        <strain evidence="1 2">B-GSS</strain>
    </source>
</reference>
<keyword evidence="2" id="KW-1185">Reference proteome</keyword>
<dbReference type="PROSITE" id="PS51257">
    <property type="entry name" value="PROKAR_LIPOPROTEIN"/>
    <property type="match status" value="1"/>
</dbReference>
<sequence>MVLLKTTTITKKIYIYYFSASSSCTYRQSCNIMVWMGWYLLLLTR</sequence>
<accession>A0A0K2BKP6</accession>